<proteinExistence type="predicted"/>
<dbReference type="OrthoDB" id="6288833at2759"/>
<feature type="region of interest" description="Disordered" evidence="1">
    <location>
        <begin position="80"/>
        <end position="104"/>
    </location>
</feature>
<name>A0A504Z1R9_FASGI</name>
<feature type="compositionally biased region" description="Polar residues" evidence="1">
    <location>
        <begin position="80"/>
        <end position="91"/>
    </location>
</feature>
<dbReference type="EMBL" id="SUNJ01005532">
    <property type="protein sequence ID" value="TPP63550.1"/>
    <property type="molecule type" value="Genomic_DNA"/>
</dbReference>
<organism evidence="2 3">
    <name type="scientific">Fasciola gigantica</name>
    <name type="common">Giant liver fluke</name>
    <dbReference type="NCBI Taxonomy" id="46835"/>
    <lineage>
        <taxon>Eukaryota</taxon>
        <taxon>Metazoa</taxon>
        <taxon>Spiralia</taxon>
        <taxon>Lophotrochozoa</taxon>
        <taxon>Platyhelminthes</taxon>
        <taxon>Trematoda</taxon>
        <taxon>Digenea</taxon>
        <taxon>Plagiorchiida</taxon>
        <taxon>Echinostomata</taxon>
        <taxon>Echinostomatoidea</taxon>
        <taxon>Fasciolidae</taxon>
        <taxon>Fasciola</taxon>
    </lineage>
</organism>
<evidence type="ECO:0000256" key="1">
    <source>
        <dbReference type="SAM" id="MobiDB-lite"/>
    </source>
</evidence>
<dbReference type="Proteomes" id="UP000316759">
    <property type="component" value="Unassembled WGS sequence"/>
</dbReference>
<gene>
    <name evidence="2" type="ORF">FGIG_00182</name>
</gene>
<dbReference type="AlphaFoldDB" id="A0A504Z1R9"/>
<accession>A0A504Z1R9</accession>
<protein>
    <submittedName>
        <fullName evidence="2">Uncharacterized protein</fullName>
    </submittedName>
</protein>
<evidence type="ECO:0000313" key="2">
    <source>
        <dbReference type="EMBL" id="TPP63550.1"/>
    </source>
</evidence>
<evidence type="ECO:0000313" key="3">
    <source>
        <dbReference type="Proteomes" id="UP000316759"/>
    </source>
</evidence>
<keyword evidence="3" id="KW-1185">Reference proteome</keyword>
<sequence>MLVPSKYAGAILLVIAVVPGNPNFTGAASLGQPKLIRTNMTPGSKTSVQSVKGSVTLSSGAYFQPNTTVEQLRITSMLNTSGGSRLGTSSEPPDPKQPAQPYSAEDKSKIFNRLTQLATWLIPAVRNAIQVVSELPGSAASVRKYVQLRDNLEHRQKICIGSDWLNFRWLNSL</sequence>
<comment type="caution">
    <text evidence="2">The sequence shown here is derived from an EMBL/GenBank/DDBJ whole genome shotgun (WGS) entry which is preliminary data.</text>
</comment>
<reference evidence="2 3" key="1">
    <citation type="submission" date="2019-04" db="EMBL/GenBank/DDBJ databases">
        <title>Annotation for the trematode Fasciola gigantica.</title>
        <authorList>
            <person name="Choi Y.-J."/>
        </authorList>
    </citation>
    <scope>NUCLEOTIDE SEQUENCE [LARGE SCALE GENOMIC DNA]</scope>
    <source>
        <strain evidence="2">Uganda_cow_1</strain>
    </source>
</reference>